<dbReference type="InterPro" id="IPR048365">
    <property type="entry name" value="TNP-like_RNaseH_N"/>
</dbReference>
<evidence type="ECO:0000256" key="2">
    <source>
        <dbReference type="ARBA" id="ARBA00022723"/>
    </source>
</evidence>
<evidence type="ECO:0000259" key="9">
    <source>
        <dbReference type="Pfam" id="PF21787"/>
    </source>
</evidence>
<name>A0A8S0ZEP8_ARCPL</name>
<evidence type="ECO:0008006" key="12">
    <source>
        <dbReference type="Google" id="ProtNLM"/>
    </source>
</evidence>
<evidence type="ECO:0000313" key="11">
    <source>
        <dbReference type="Proteomes" id="UP000494106"/>
    </source>
</evidence>
<dbReference type="GO" id="GO:0008270">
    <property type="term" value="F:zinc ion binding"/>
    <property type="evidence" value="ECO:0007669"/>
    <property type="project" value="UniProtKB-KW"/>
</dbReference>
<organism evidence="10 11">
    <name type="scientific">Arctia plantaginis</name>
    <name type="common">Wood tiger moth</name>
    <name type="synonym">Phalaena plantaginis</name>
    <dbReference type="NCBI Taxonomy" id="874455"/>
    <lineage>
        <taxon>Eukaryota</taxon>
        <taxon>Metazoa</taxon>
        <taxon>Ecdysozoa</taxon>
        <taxon>Arthropoda</taxon>
        <taxon>Hexapoda</taxon>
        <taxon>Insecta</taxon>
        <taxon>Pterygota</taxon>
        <taxon>Neoptera</taxon>
        <taxon>Endopterygota</taxon>
        <taxon>Lepidoptera</taxon>
        <taxon>Glossata</taxon>
        <taxon>Ditrysia</taxon>
        <taxon>Noctuoidea</taxon>
        <taxon>Erebidae</taxon>
        <taxon>Arctiinae</taxon>
        <taxon>Arctia</taxon>
    </lineage>
</organism>
<keyword evidence="2" id="KW-0479">Metal-binding</keyword>
<evidence type="ECO:0000256" key="6">
    <source>
        <dbReference type="SAM" id="Coils"/>
    </source>
</evidence>
<dbReference type="SUPFAM" id="SSF53098">
    <property type="entry name" value="Ribonuclease H-like"/>
    <property type="match status" value="1"/>
</dbReference>
<dbReference type="PANTHER" id="PTHR46481:SF10">
    <property type="entry name" value="ZINC FINGER BED DOMAIN-CONTAINING PROTEIN 39"/>
    <property type="match status" value="1"/>
</dbReference>
<dbReference type="InterPro" id="IPR012337">
    <property type="entry name" value="RNaseH-like_sf"/>
</dbReference>
<sequence>MLPQPPQEIETTEAIVEFTTTSSTTATAELPSSFYSSITASTSGTCNVPARRRRQRTINSYIPKPITQEMKKKFDRDLLDLFIDDMQPFSMVNDKGFQKLLSWIPGYTPPSRKTISNSLIPALFEKTWNECREILDTETVTACITTDCWTSNNNDSFVAVTAHYISPKFKFKSILLDCKGCPGSHTSELLAQQIKGIVLKWNLLDKVNFAVSDNAHNICNAITNQLRWKHYGCFAHSLNLIVKEALIPIQVTIEKVKKIVAHFKRSTQANEKLMKYQSNHLGIEQPKKLVIEVVTRWNSTYLMIKRFIELREAVKATTAVINKEWPIMSQEEWTNLELLVSVLAPFEEITSSLSGQNYVTGGLAIVLCNSLRDICQEMLQNRHYIDAEIVQNVLIKLKSGLDSRFQNIEQSKTLALCTLLDPRFKLEMFKSDTNKNSIKEYCHEIMADILSRQVPTTIQVAPTATVSGSNVWNKVDSQLSKTRGSGTPLSKAIREMRKNAVPVIQEPINKVLQNSPTSLDNVSIDEDIFETPRKAALKKCVRQLTFQRQQLQKRNKILTQQNKRLKKRVASVTVILKDLKKKDYISKEQFTQLNLKAEVLDLINRIYLKKKSKKSYRVKYPLALRKFALTLNFYSSAAYKYVRSVFHTALPHPRVLAKWYESTSCSPGFTQQAFNILKKKSSFSGKRLLCTLVADEMALRHQTTWTGRKTDGLVDFGLRALEETDNIVDAPTTSDKNSENNVNILSEMLNNENCSESAKQITGYISDSSAGSRNHLWTLVTRDDMLKFLALVGWMALVKLPSIKDYWRNHKLYGIPLARTVMPRNRFELILKFVHFANNQTADTDDRLYKIKDVLNMFIKNYQNVYTP</sequence>
<dbReference type="AlphaFoldDB" id="A0A8S0ZEP8"/>
<comment type="subcellular location">
    <subcellularLocation>
        <location evidence="1">Nucleus</location>
    </subcellularLocation>
</comment>
<feature type="domain" description="THAP9-like helix-turn-helix" evidence="7">
    <location>
        <begin position="579"/>
        <end position="659"/>
    </location>
</feature>
<feature type="domain" description="PiggyBac transposable element-derived protein" evidence="8">
    <location>
        <begin position="747"/>
        <end position="868"/>
    </location>
</feature>
<keyword evidence="3" id="KW-0863">Zinc-finger</keyword>
<dbReference type="PANTHER" id="PTHR46481">
    <property type="entry name" value="ZINC FINGER BED DOMAIN-CONTAINING PROTEIN 4"/>
    <property type="match status" value="1"/>
</dbReference>
<feature type="domain" description="Transposable element P transposase-like RNase H" evidence="9">
    <location>
        <begin position="665"/>
        <end position="724"/>
    </location>
</feature>
<evidence type="ECO:0000256" key="5">
    <source>
        <dbReference type="ARBA" id="ARBA00023242"/>
    </source>
</evidence>
<keyword evidence="6" id="KW-0175">Coiled coil</keyword>
<dbReference type="InterPro" id="IPR052035">
    <property type="entry name" value="ZnF_BED_domain_contain"/>
</dbReference>
<gene>
    <name evidence="10" type="ORF">APLA_LOCUS4673</name>
</gene>
<dbReference type="Pfam" id="PF13843">
    <property type="entry name" value="DDE_Tnp_1_7"/>
    <property type="match status" value="1"/>
</dbReference>
<dbReference type="EMBL" id="CADEBC010000476">
    <property type="protein sequence ID" value="CAB3232004.1"/>
    <property type="molecule type" value="Genomic_DNA"/>
</dbReference>
<dbReference type="Pfam" id="PF12017">
    <property type="entry name" value="Tnp_P_element"/>
    <property type="match status" value="1"/>
</dbReference>
<evidence type="ECO:0000256" key="1">
    <source>
        <dbReference type="ARBA" id="ARBA00004123"/>
    </source>
</evidence>
<dbReference type="Pfam" id="PF21787">
    <property type="entry name" value="TNP-like_RNaseH_N"/>
    <property type="match status" value="1"/>
</dbReference>
<dbReference type="OrthoDB" id="1607513at2759"/>
<protein>
    <recommendedName>
        <fullName evidence="12">Transposase</fullName>
    </recommendedName>
</protein>
<proteinExistence type="predicted"/>
<keyword evidence="4" id="KW-0862">Zinc</keyword>
<dbReference type="InterPro" id="IPR021896">
    <property type="entry name" value="THAP9-like_HTH"/>
</dbReference>
<keyword evidence="5" id="KW-0539">Nucleus</keyword>
<evidence type="ECO:0000313" key="10">
    <source>
        <dbReference type="EMBL" id="CAB3232004.1"/>
    </source>
</evidence>
<evidence type="ECO:0000256" key="3">
    <source>
        <dbReference type="ARBA" id="ARBA00022771"/>
    </source>
</evidence>
<dbReference type="GO" id="GO:0005634">
    <property type="term" value="C:nucleus"/>
    <property type="evidence" value="ECO:0007669"/>
    <property type="project" value="UniProtKB-SubCell"/>
</dbReference>
<evidence type="ECO:0000259" key="7">
    <source>
        <dbReference type="Pfam" id="PF12017"/>
    </source>
</evidence>
<dbReference type="SUPFAM" id="SSF140996">
    <property type="entry name" value="Hermes dimerisation domain"/>
    <property type="match status" value="1"/>
</dbReference>
<dbReference type="Proteomes" id="UP000494106">
    <property type="component" value="Unassembled WGS sequence"/>
</dbReference>
<dbReference type="InterPro" id="IPR029526">
    <property type="entry name" value="PGBD"/>
</dbReference>
<evidence type="ECO:0000256" key="4">
    <source>
        <dbReference type="ARBA" id="ARBA00022833"/>
    </source>
</evidence>
<comment type="caution">
    <text evidence="10">The sequence shown here is derived from an EMBL/GenBank/DDBJ whole genome shotgun (WGS) entry which is preliminary data.</text>
</comment>
<reference evidence="10 11" key="1">
    <citation type="submission" date="2020-04" db="EMBL/GenBank/DDBJ databases">
        <authorList>
            <person name="Wallbank WR R."/>
            <person name="Pardo Diaz C."/>
            <person name="Kozak K."/>
            <person name="Martin S."/>
            <person name="Jiggins C."/>
            <person name="Moest M."/>
            <person name="Warren A I."/>
            <person name="Byers J.R.P. K."/>
            <person name="Montejo-Kovacevich G."/>
            <person name="Yen C E."/>
        </authorList>
    </citation>
    <scope>NUCLEOTIDE SEQUENCE [LARGE SCALE GENOMIC DNA]</scope>
</reference>
<dbReference type="Gene3D" id="1.10.10.1070">
    <property type="entry name" value="Zinc finger, BED domain-containing"/>
    <property type="match status" value="1"/>
</dbReference>
<feature type="coiled-coil region" evidence="6">
    <location>
        <begin position="541"/>
        <end position="582"/>
    </location>
</feature>
<evidence type="ECO:0000259" key="8">
    <source>
        <dbReference type="Pfam" id="PF13843"/>
    </source>
</evidence>
<keyword evidence="11" id="KW-1185">Reference proteome</keyword>
<accession>A0A8S0ZEP8</accession>